<dbReference type="GO" id="GO:0016020">
    <property type="term" value="C:membrane"/>
    <property type="evidence" value="ECO:0007669"/>
    <property type="project" value="InterPro"/>
</dbReference>
<dbReference type="GO" id="GO:0007349">
    <property type="term" value="P:cellularization"/>
    <property type="evidence" value="ECO:0007669"/>
    <property type="project" value="InterPro"/>
</dbReference>
<evidence type="ECO:0000313" key="2">
    <source>
        <dbReference type="Proteomes" id="UP000092445"/>
    </source>
</evidence>
<reference evidence="1" key="2">
    <citation type="submission" date="2020-05" db="UniProtKB">
        <authorList>
            <consortium name="EnsemblMetazoa"/>
        </authorList>
    </citation>
    <scope>IDENTIFICATION</scope>
    <source>
        <strain evidence="1">IAEA</strain>
    </source>
</reference>
<accession>A0A1B0A7I2</accession>
<proteinExistence type="predicted"/>
<reference evidence="2" key="1">
    <citation type="submission" date="2014-03" db="EMBL/GenBank/DDBJ databases">
        <authorList>
            <person name="Aksoy S."/>
            <person name="Warren W."/>
            <person name="Wilson R.K."/>
        </authorList>
    </citation>
    <scope>NUCLEOTIDE SEQUENCE [LARGE SCALE GENOMIC DNA]</scope>
    <source>
        <strain evidence="2">IAEA</strain>
    </source>
</reference>
<dbReference type="InterPro" id="IPR008837">
    <property type="entry name" value="Serendipity_A"/>
</dbReference>
<dbReference type="Pfam" id="PF05482">
    <property type="entry name" value="Serendipity_A"/>
    <property type="match status" value="1"/>
</dbReference>
<sequence length="106" mass="12267">MSSCNILRRVTPQLQRKKLEQNGTLFRNCLASFESLDSCVIPSLYAEGGDGQLYSQLLECHFKEEVQNLKIGILEIADSQEFTVCFYDLLIFIACHYKELHKWAKF</sequence>
<dbReference type="AlphaFoldDB" id="A0A1B0A7I2"/>
<evidence type="ECO:0000313" key="1">
    <source>
        <dbReference type="EnsemblMetazoa" id="GPAI036738-PA"/>
    </source>
</evidence>
<dbReference type="VEuPathDB" id="VectorBase:GPAI036738"/>
<keyword evidence="2" id="KW-1185">Reference proteome</keyword>
<dbReference type="STRING" id="7398.A0A1B0A7I2"/>
<name>A0A1B0A7I2_GLOPL</name>
<dbReference type="GO" id="GO:0005737">
    <property type="term" value="C:cytoplasm"/>
    <property type="evidence" value="ECO:0007669"/>
    <property type="project" value="InterPro"/>
</dbReference>
<protein>
    <submittedName>
        <fullName evidence="1">Uncharacterized protein</fullName>
    </submittedName>
</protein>
<dbReference type="EnsemblMetazoa" id="GPAI036738-RA">
    <property type="protein sequence ID" value="GPAI036738-PA"/>
    <property type="gene ID" value="GPAI036738"/>
</dbReference>
<dbReference type="Proteomes" id="UP000092445">
    <property type="component" value="Unassembled WGS sequence"/>
</dbReference>
<organism evidence="1 2">
    <name type="scientific">Glossina pallidipes</name>
    <name type="common">Tsetse fly</name>
    <dbReference type="NCBI Taxonomy" id="7398"/>
    <lineage>
        <taxon>Eukaryota</taxon>
        <taxon>Metazoa</taxon>
        <taxon>Ecdysozoa</taxon>
        <taxon>Arthropoda</taxon>
        <taxon>Hexapoda</taxon>
        <taxon>Insecta</taxon>
        <taxon>Pterygota</taxon>
        <taxon>Neoptera</taxon>
        <taxon>Endopterygota</taxon>
        <taxon>Diptera</taxon>
        <taxon>Brachycera</taxon>
        <taxon>Muscomorpha</taxon>
        <taxon>Hippoboscoidea</taxon>
        <taxon>Glossinidae</taxon>
        <taxon>Glossina</taxon>
    </lineage>
</organism>